<feature type="transmembrane region" description="Helical" evidence="1">
    <location>
        <begin position="68"/>
        <end position="91"/>
    </location>
</feature>
<reference evidence="3" key="1">
    <citation type="submission" date="2016-11" db="EMBL/GenBank/DDBJ databases">
        <authorList>
            <person name="Varghese N."/>
            <person name="Submissions S."/>
        </authorList>
    </citation>
    <scope>NUCLEOTIDE SEQUENCE [LARGE SCALE GENOMIC DNA]</scope>
    <source>
        <strain evidence="3">DSM 26134</strain>
    </source>
</reference>
<evidence type="ECO:0000313" key="2">
    <source>
        <dbReference type="EMBL" id="SHK37562.1"/>
    </source>
</evidence>
<dbReference type="RefSeq" id="WP_073122929.1">
    <property type="nucleotide sequence ID" value="NZ_FRAA01000004.1"/>
</dbReference>
<keyword evidence="1" id="KW-1133">Transmembrane helix</keyword>
<proteinExistence type="predicted"/>
<dbReference type="STRING" id="156994.SAMN04488028_104339"/>
<keyword evidence="1" id="KW-0812">Transmembrane</keyword>
<name>A0A1M6RYE9_REIAG</name>
<dbReference type="Proteomes" id="UP000184474">
    <property type="component" value="Unassembled WGS sequence"/>
</dbReference>
<dbReference type="AlphaFoldDB" id="A0A1M6RYE9"/>
<gene>
    <name evidence="2" type="ORF">SAMN04488028_104339</name>
</gene>
<accession>A0A1M6RYE9</accession>
<evidence type="ECO:0000313" key="3">
    <source>
        <dbReference type="Proteomes" id="UP000184474"/>
    </source>
</evidence>
<feature type="transmembrane region" description="Helical" evidence="1">
    <location>
        <begin position="37"/>
        <end position="62"/>
    </location>
</feature>
<keyword evidence="3" id="KW-1185">Reference proteome</keyword>
<organism evidence="2 3">
    <name type="scientific">Reichenbachiella agariperforans</name>
    <dbReference type="NCBI Taxonomy" id="156994"/>
    <lineage>
        <taxon>Bacteria</taxon>
        <taxon>Pseudomonadati</taxon>
        <taxon>Bacteroidota</taxon>
        <taxon>Cytophagia</taxon>
        <taxon>Cytophagales</taxon>
        <taxon>Reichenbachiellaceae</taxon>
        <taxon>Reichenbachiella</taxon>
    </lineage>
</organism>
<protein>
    <submittedName>
        <fullName evidence="2">Putative Holin-X, holin superfamily III</fullName>
    </submittedName>
</protein>
<sequence>MFNINKLKEAFADYLKVKIELFKLDMSQHISRVVAQVIAYSIIVLTALVVLFFISMGLAYLLNEQFQSSYLGFMVVAGAYALILSVVFYFLKSGKLESFFEEKMISSFDKNDQHDEE</sequence>
<dbReference type="EMBL" id="FRAA01000004">
    <property type="protein sequence ID" value="SHK37562.1"/>
    <property type="molecule type" value="Genomic_DNA"/>
</dbReference>
<evidence type="ECO:0000256" key="1">
    <source>
        <dbReference type="SAM" id="Phobius"/>
    </source>
</evidence>
<keyword evidence="1" id="KW-0472">Membrane</keyword>
<dbReference type="Pfam" id="PF07332">
    <property type="entry name" value="Phage_holin_3_6"/>
    <property type="match status" value="1"/>
</dbReference>
<dbReference type="InterPro" id="IPR009937">
    <property type="entry name" value="Phage_holin_3_6"/>
</dbReference>